<keyword evidence="4" id="KW-1185">Reference proteome</keyword>
<dbReference type="InterPro" id="IPR002514">
    <property type="entry name" value="Transposase_8"/>
</dbReference>
<dbReference type="Proteomes" id="UP000509660">
    <property type="component" value="Chromosome"/>
</dbReference>
<evidence type="ECO:0000256" key="2">
    <source>
        <dbReference type="SAM" id="Coils"/>
    </source>
</evidence>
<protein>
    <submittedName>
        <fullName evidence="3">Transposase</fullName>
    </submittedName>
</protein>
<reference evidence="3 4" key="1">
    <citation type="submission" date="2020-06" db="EMBL/GenBank/DDBJ databases">
        <title>Mannheimia pernigra sp. nov. isolated from bovine respiratory tract.</title>
        <authorList>
            <person name="Kuhnert P."/>
            <person name="Akarsu-Egger H."/>
        </authorList>
    </citation>
    <scope>NUCLEOTIDE SEQUENCE [LARGE SCALE GENOMIC DNA]</scope>
    <source>
        <strain evidence="3 4">BNO311</strain>
    </source>
</reference>
<evidence type="ECO:0000313" key="4">
    <source>
        <dbReference type="Proteomes" id="UP000509660"/>
    </source>
</evidence>
<name>A0A7D5HSV3_9PAST</name>
<feature type="coiled-coil region" evidence="2">
    <location>
        <begin position="63"/>
        <end position="90"/>
    </location>
</feature>
<dbReference type="GO" id="GO:0004803">
    <property type="term" value="F:transposase activity"/>
    <property type="evidence" value="ECO:0007669"/>
    <property type="project" value="InterPro"/>
</dbReference>
<accession>A0A7D5HSV3</accession>
<dbReference type="AlphaFoldDB" id="A0A7D5HSV3"/>
<dbReference type="GO" id="GO:0003677">
    <property type="term" value="F:DNA binding"/>
    <property type="evidence" value="ECO:0007669"/>
    <property type="project" value="InterPro"/>
</dbReference>
<gene>
    <name evidence="3" type="ORF">HV559_06310</name>
</gene>
<dbReference type="InterPro" id="IPR009057">
    <property type="entry name" value="Homeodomain-like_sf"/>
</dbReference>
<organism evidence="3 4">
    <name type="scientific">Mannheimia pernigra</name>
    <dbReference type="NCBI Taxonomy" id="111844"/>
    <lineage>
        <taxon>Bacteria</taxon>
        <taxon>Pseudomonadati</taxon>
        <taxon>Pseudomonadota</taxon>
        <taxon>Gammaproteobacteria</taxon>
        <taxon>Pasteurellales</taxon>
        <taxon>Pasteurellaceae</taxon>
        <taxon>Mannheimia</taxon>
    </lineage>
</organism>
<dbReference type="EMBL" id="CP055306">
    <property type="protein sequence ID" value="QLB40512.1"/>
    <property type="molecule type" value="Genomic_DNA"/>
</dbReference>
<proteinExistence type="inferred from homology"/>
<evidence type="ECO:0000313" key="3">
    <source>
        <dbReference type="EMBL" id="QLB40512.1"/>
    </source>
</evidence>
<evidence type="ECO:0000256" key="1">
    <source>
        <dbReference type="ARBA" id="ARBA00009964"/>
    </source>
</evidence>
<dbReference type="GO" id="GO:0006313">
    <property type="term" value="P:DNA transposition"/>
    <property type="evidence" value="ECO:0007669"/>
    <property type="project" value="InterPro"/>
</dbReference>
<dbReference type="PANTHER" id="PTHR33215:SF13">
    <property type="entry name" value="PROTEIN DISTAL ANTENNA"/>
    <property type="match status" value="1"/>
</dbReference>
<dbReference type="PANTHER" id="PTHR33215">
    <property type="entry name" value="PROTEIN DISTAL ANTENNA"/>
    <property type="match status" value="1"/>
</dbReference>
<sequence length="103" mass="12101">MTKVRKTYTPEFKLEMIKLIEEQGQKPSNVATQYEIAESTLENWLTRYRREKRGNPITKGNALTEEQREIQRLKKEVAQLKLERDILKKASALLAIDTLGFHR</sequence>
<dbReference type="Gene3D" id="1.10.10.60">
    <property type="entry name" value="Homeodomain-like"/>
    <property type="match status" value="1"/>
</dbReference>
<dbReference type="Pfam" id="PF01527">
    <property type="entry name" value="HTH_Tnp_1"/>
    <property type="match status" value="1"/>
</dbReference>
<dbReference type="SUPFAM" id="SSF46689">
    <property type="entry name" value="Homeodomain-like"/>
    <property type="match status" value="1"/>
</dbReference>
<keyword evidence="2" id="KW-0175">Coiled coil</keyword>
<dbReference type="InterPro" id="IPR051839">
    <property type="entry name" value="RD_transcriptional_regulator"/>
</dbReference>
<comment type="similarity">
    <text evidence="1">Belongs to the transposase 8 family.</text>
</comment>
<dbReference type="RefSeq" id="WP_176809862.1">
    <property type="nucleotide sequence ID" value="NZ_CP055306.1"/>
</dbReference>